<feature type="compositionally biased region" description="Polar residues" evidence="1">
    <location>
        <begin position="33"/>
        <end position="46"/>
    </location>
</feature>
<comment type="caution">
    <text evidence="2">The sequence shown here is derived from an EMBL/GenBank/DDBJ whole genome shotgun (WGS) entry which is preliminary data.</text>
</comment>
<evidence type="ECO:0000256" key="1">
    <source>
        <dbReference type="SAM" id="MobiDB-lite"/>
    </source>
</evidence>
<sequence>IDVLRENIVLTPKWLIDALKLLINAHPDLPNSHAENGSRSVGPTHSTPERDVTKKWFDFKKKGILTIELV</sequence>
<dbReference type="Proteomes" id="UP001634394">
    <property type="component" value="Unassembled WGS sequence"/>
</dbReference>
<feature type="non-terminal residue" evidence="2">
    <location>
        <position position="70"/>
    </location>
</feature>
<accession>A0ABD3XU68</accession>
<feature type="non-terminal residue" evidence="2">
    <location>
        <position position="1"/>
    </location>
</feature>
<proteinExistence type="predicted"/>
<feature type="region of interest" description="Disordered" evidence="1">
    <location>
        <begin position="29"/>
        <end position="49"/>
    </location>
</feature>
<name>A0ABD3XU68_SINWO</name>
<evidence type="ECO:0000313" key="3">
    <source>
        <dbReference type="Proteomes" id="UP001634394"/>
    </source>
</evidence>
<reference evidence="2 3" key="1">
    <citation type="submission" date="2024-11" db="EMBL/GenBank/DDBJ databases">
        <title>Chromosome-level genome assembly of the freshwater bivalve Anodonta woodiana.</title>
        <authorList>
            <person name="Chen X."/>
        </authorList>
    </citation>
    <scope>NUCLEOTIDE SEQUENCE [LARGE SCALE GENOMIC DNA]</scope>
    <source>
        <strain evidence="2">MN2024</strain>
        <tissue evidence="2">Gills</tissue>
    </source>
</reference>
<dbReference type="AlphaFoldDB" id="A0ABD3XU68"/>
<organism evidence="2 3">
    <name type="scientific">Sinanodonta woodiana</name>
    <name type="common">Chinese pond mussel</name>
    <name type="synonym">Anodonta woodiana</name>
    <dbReference type="NCBI Taxonomy" id="1069815"/>
    <lineage>
        <taxon>Eukaryota</taxon>
        <taxon>Metazoa</taxon>
        <taxon>Spiralia</taxon>
        <taxon>Lophotrochozoa</taxon>
        <taxon>Mollusca</taxon>
        <taxon>Bivalvia</taxon>
        <taxon>Autobranchia</taxon>
        <taxon>Heteroconchia</taxon>
        <taxon>Palaeoheterodonta</taxon>
        <taxon>Unionida</taxon>
        <taxon>Unionoidea</taxon>
        <taxon>Unionidae</taxon>
        <taxon>Unioninae</taxon>
        <taxon>Sinanodonta</taxon>
    </lineage>
</organism>
<evidence type="ECO:0000313" key="2">
    <source>
        <dbReference type="EMBL" id="KAL3889757.1"/>
    </source>
</evidence>
<keyword evidence="3" id="KW-1185">Reference proteome</keyword>
<gene>
    <name evidence="2" type="ORF">ACJMK2_002085</name>
</gene>
<protein>
    <submittedName>
        <fullName evidence="2">Uncharacterized protein</fullName>
    </submittedName>
</protein>
<dbReference type="EMBL" id="JBJQND010000001">
    <property type="protein sequence ID" value="KAL3889757.1"/>
    <property type="molecule type" value="Genomic_DNA"/>
</dbReference>